<keyword evidence="5" id="KW-1185">Reference proteome</keyword>
<dbReference type="Proteomes" id="UP000053201">
    <property type="component" value="Unassembled WGS sequence"/>
</dbReference>
<feature type="domain" description="Coiled-coil" evidence="3">
    <location>
        <begin position="661"/>
        <end position="844"/>
    </location>
</feature>
<organism evidence="4 5">
    <name type="scientific">Spizellomyces punctatus (strain DAOM BR117)</name>
    <dbReference type="NCBI Taxonomy" id="645134"/>
    <lineage>
        <taxon>Eukaryota</taxon>
        <taxon>Fungi</taxon>
        <taxon>Fungi incertae sedis</taxon>
        <taxon>Chytridiomycota</taxon>
        <taxon>Chytridiomycota incertae sedis</taxon>
        <taxon>Chytridiomycetes</taxon>
        <taxon>Spizellomycetales</taxon>
        <taxon>Spizellomycetaceae</taxon>
        <taxon>Spizellomyces</taxon>
    </lineage>
</organism>
<dbReference type="OrthoDB" id="2161164at2759"/>
<name>A0A0L0HIS8_SPIPD</name>
<dbReference type="Pfam" id="PF21035">
    <property type="entry name" value="CCDC138_C"/>
    <property type="match status" value="1"/>
</dbReference>
<dbReference type="RefSeq" id="XP_016608834.1">
    <property type="nucleotide sequence ID" value="XM_016757313.1"/>
</dbReference>
<dbReference type="InParanoid" id="A0A0L0HIS8"/>
<evidence type="ECO:0000313" key="5">
    <source>
        <dbReference type="Proteomes" id="UP000053201"/>
    </source>
</evidence>
<dbReference type="PANTHER" id="PTHR34523">
    <property type="entry name" value="COILED-COIL DOMAIN-CONTAINING PROTEIN 138"/>
    <property type="match status" value="1"/>
</dbReference>
<dbReference type="PANTHER" id="PTHR34523:SF1">
    <property type="entry name" value="COILED-COIL DOMAIN-CONTAINING PROTEIN 138"/>
    <property type="match status" value="1"/>
</dbReference>
<evidence type="ECO:0000313" key="4">
    <source>
        <dbReference type="EMBL" id="KND00795.1"/>
    </source>
</evidence>
<keyword evidence="1" id="KW-0175">Coiled coil</keyword>
<evidence type="ECO:0000256" key="2">
    <source>
        <dbReference type="SAM" id="MobiDB-lite"/>
    </source>
</evidence>
<evidence type="ECO:0000259" key="3">
    <source>
        <dbReference type="Pfam" id="PF21035"/>
    </source>
</evidence>
<dbReference type="InterPro" id="IPR016024">
    <property type="entry name" value="ARM-type_fold"/>
</dbReference>
<feature type="compositionally biased region" description="Basic and acidic residues" evidence="2">
    <location>
        <begin position="286"/>
        <end position="296"/>
    </location>
</feature>
<feature type="region of interest" description="Disordered" evidence="2">
    <location>
        <begin position="286"/>
        <end position="335"/>
    </location>
</feature>
<gene>
    <name evidence="4" type="ORF">SPPG_09156</name>
</gene>
<sequence>MSNDDANSVSSSEFSVLDALSGSEKFVKGNITFDWRGLPPNIVAALPDPPPSAKRYLKRRVKNGTDDIFSRNQTYISDKVAEWASRSQKNEDIQASRQEATENPFILEAKAIEPEHTQRPFPLADVQSKDPEKVYTFNNCQFSYAGNGKNDAFRQADESVAVEEKPVASHSIVVDSRDSTERLLNTGELGAQHHTRNRDVSASKIIPEGEPNGDILDLGNDELGRLFEQLHLIKSGAEKIAHNRKSVHEHERRGHSLLHEAKGRKYKYSLTHSADEPELSLTDLAASEKPRTERPPEPAPFEPHQNPIPGRSMSLEDSRGRGRPVRSSQRDGLTRETHQRMLLKIHSELSELAHRLKKKRRAADLKEQQLAAKERHLQTRETHILKEVEKLVTLRLAKKEEVLKKDAEVIVEQYDDALTTTVKENKRLQASLRDLIAVNRQMREQVSKLQEDAWERERELEEQRNQLKHSRDRNLRLKAALAIGRANSSTAIVSVKKEQASKLEEAKKIILTQGRKTTRNARTVETQTLNVEESIRSGDDLRSKLSGLQKMLAYLLQTRCARTRNHRQAAEGTNANSENIGALHEAIASTFCHVTQTEDRDSPKNVVDCERASWIEYYLQFVLECMLRVGFSAAQKYIISVMAYEAFTGYIRGTSINVQPSDGSHKRSPPLLVQEQTTRLVLCLIILSGVTQIDVITAILDNIAAELSTDEGKGIFLKANGVDVVHMCLRDVGHDNVQHLASSIFLTLCAEGDWLVDFIGQCSTVDVLDSIIVALDSSNLGTLENISVVLQKISKLSENRTSLRERPDLVPRLKAIIDGTEEASIVSPLSEFLMINIRSILANVDNTITVI</sequence>
<dbReference type="AlphaFoldDB" id="A0A0L0HIS8"/>
<proteinExistence type="predicted"/>
<dbReference type="SUPFAM" id="SSF48371">
    <property type="entry name" value="ARM repeat"/>
    <property type="match status" value="1"/>
</dbReference>
<reference evidence="4 5" key="1">
    <citation type="submission" date="2009-08" db="EMBL/GenBank/DDBJ databases">
        <title>The Genome Sequence of Spizellomyces punctatus strain DAOM BR117.</title>
        <authorList>
            <consortium name="The Broad Institute Genome Sequencing Platform"/>
            <person name="Russ C."/>
            <person name="Cuomo C."/>
            <person name="Shea T."/>
            <person name="Young S.K."/>
            <person name="Zeng Q."/>
            <person name="Koehrsen M."/>
            <person name="Haas B."/>
            <person name="Borodovsky M."/>
            <person name="Guigo R."/>
            <person name="Alvarado L."/>
            <person name="Berlin A."/>
            <person name="Bochicchio J."/>
            <person name="Borenstein D."/>
            <person name="Chapman S."/>
            <person name="Chen Z."/>
            <person name="Engels R."/>
            <person name="Freedman E."/>
            <person name="Gellesch M."/>
            <person name="Goldberg J."/>
            <person name="Griggs A."/>
            <person name="Gujja S."/>
            <person name="Heiman D."/>
            <person name="Hepburn T."/>
            <person name="Howarth C."/>
            <person name="Jen D."/>
            <person name="Larson L."/>
            <person name="Lewis B."/>
            <person name="Mehta T."/>
            <person name="Park D."/>
            <person name="Pearson M."/>
            <person name="Roberts A."/>
            <person name="Saif S."/>
            <person name="Shenoy N."/>
            <person name="Sisk P."/>
            <person name="Stolte C."/>
            <person name="Sykes S."/>
            <person name="Thomson T."/>
            <person name="Walk T."/>
            <person name="White J."/>
            <person name="Yandava C."/>
            <person name="Burger G."/>
            <person name="Gray M.W."/>
            <person name="Holland P.W.H."/>
            <person name="King N."/>
            <person name="Lang F.B.F."/>
            <person name="Roger A.J."/>
            <person name="Ruiz-Trillo I."/>
            <person name="Lander E."/>
            <person name="Nusbaum C."/>
        </authorList>
    </citation>
    <scope>NUCLEOTIDE SEQUENCE [LARGE SCALE GENOMIC DNA]</scope>
    <source>
        <strain evidence="4 5">DAOM BR117</strain>
    </source>
</reference>
<dbReference type="VEuPathDB" id="FungiDB:SPPG_09156"/>
<protein>
    <recommendedName>
        <fullName evidence="3">Coiled-coil domain-containing protein</fullName>
    </recommendedName>
</protein>
<accession>A0A0L0HIS8</accession>
<feature type="coiled-coil region" evidence="1">
    <location>
        <begin position="349"/>
        <end position="376"/>
    </location>
</feature>
<evidence type="ECO:0000256" key="1">
    <source>
        <dbReference type="SAM" id="Coils"/>
    </source>
</evidence>
<dbReference type="EMBL" id="KQ257455">
    <property type="protein sequence ID" value="KND00795.1"/>
    <property type="molecule type" value="Genomic_DNA"/>
</dbReference>
<feature type="region of interest" description="Disordered" evidence="2">
    <location>
        <begin position="241"/>
        <end position="263"/>
    </location>
</feature>
<feature type="coiled-coil region" evidence="1">
    <location>
        <begin position="425"/>
        <end position="480"/>
    </location>
</feature>
<dbReference type="InterPro" id="IPR038798">
    <property type="entry name" value="CCDC138"/>
</dbReference>
<dbReference type="InterPro" id="IPR048750">
    <property type="entry name" value="CCDC138_C"/>
</dbReference>
<dbReference type="GeneID" id="27692281"/>